<keyword evidence="1" id="KW-1003">Cell membrane</keyword>
<accession>A0A8J3FBS5</accession>
<dbReference type="GO" id="GO:0005886">
    <property type="term" value="C:plasma membrane"/>
    <property type="evidence" value="ECO:0007669"/>
    <property type="project" value="UniProtKB-SubCell"/>
</dbReference>
<dbReference type="HAMAP" id="MF_00386">
    <property type="entry name" value="UPF0161_YidD"/>
    <property type="match status" value="1"/>
</dbReference>
<dbReference type="Proteomes" id="UP000637720">
    <property type="component" value="Unassembled WGS sequence"/>
</dbReference>
<dbReference type="PANTHER" id="PTHR33383:SF1">
    <property type="entry name" value="MEMBRANE PROTEIN INSERTION EFFICIENCY FACTOR-RELATED"/>
    <property type="match status" value="1"/>
</dbReference>
<evidence type="ECO:0000313" key="2">
    <source>
        <dbReference type="EMBL" id="GGJ97314.1"/>
    </source>
</evidence>
<dbReference type="NCBIfam" id="TIGR00278">
    <property type="entry name" value="membrane protein insertion efficiency factor YidD"/>
    <property type="match status" value="1"/>
</dbReference>
<dbReference type="InterPro" id="IPR002696">
    <property type="entry name" value="Membr_insert_effic_factor_YidD"/>
</dbReference>
<reference evidence="2" key="1">
    <citation type="journal article" date="2014" name="Int. J. Syst. Evol. Microbiol.">
        <title>Complete genome sequence of Corynebacterium casei LMG S-19264T (=DSM 44701T), isolated from a smear-ripened cheese.</title>
        <authorList>
            <consortium name="US DOE Joint Genome Institute (JGI-PGF)"/>
            <person name="Walter F."/>
            <person name="Albersmeier A."/>
            <person name="Kalinowski J."/>
            <person name="Ruckert C."/>
        </authorList>
    </citation>
    <scope>NUCLEOTIDE SEQUENCE</scope>
    <source>
        <strain evidence="2">JCM 14719</strain>
    </source>
</reference>
<evidence type="ECO:0000313" key="3">
    <source>
        <dbReference type="Proteomes" id="UP000637720"/>
    </source>
</evidence>
<dbReference type="PANTHER" id="PTHR33383">
    <property type="entry name" value="MEMBRANE PROTEIN INSERTION EFFICIENCY FACTOR-RELATED"/>
    <property type="match status" value="1"/>
</dbReference>
<comment type="similarity">
    <text evidence="1">Belongs to the UPF0161 family.</text>
</comment>
<gene>
    <name evidence="2" type="primary">ytjA</name>
    <name evidence="2" type="ORF">GCM10007043_09000</name>
</gene>
<keyword evidence="3" id="KW-1185">Reference proteome</keyword>
<keyword evidence="1" id="KW-0472">Membrane</keyword>
<sequence>MTTVAVRAVVLALIRVYQRWISPLKPPVCRFYPSCSAYAYEAVAKYGVRKGLALAIKRVAKCHPFHPGGVDPVP</sequence>
<organism evidence="2 3">
    <name type="scientific">Calditerricola satsumensis</name>
    <dbReference type="NCBI Taxonomy" id="373054"/>
    <lineage>
        <taxon>Bacteria</taxon>
        <taxon>Bacillati</taxon>
        <taxon>Bacillota</taxon>
        <taxon>Bacilli</taxon>
        <taxon>Bacillales</taxon>
        <taxon>Bacillaceae</taxon>
        <taxon>Calditerricola</taxon>
    </lineage>
</organism>
<dbReference type="EMBL" id="BMOF01000012">
    <property type="protein sequence ID" value="GGJ97314.1"/>
    <property type="molecule type" value="Genomic_DNA"/>
</dbReference>
<name>A0A8J3FBS5_9BACI</name>
<comment type="function">
    <text evidence="1">Could be involved in insertion of integral membrane proteins into the membrane.</text>
</comment>
<reference evidence="2" key="2">
    <citation type="submission" date="2020-09" db="EMBL/GenBank/DDBJ databases">
        <authorList>
            <person name="Sun Q."/>
            <person name="Ohkuma M."/>
        </authorList>
    </citation>
    <scope>NUCLEOTIDE SEQUENCE</scope>
    <source>
        <strain evidence="2">JCM 14719</strain>
    </source>
</reference>
<comment type="subcellular location">
    <subcellularLocation>
        <location evidence="1">Cell membrane</location>
        <topology evidence="1">Peripheral membrane protein</topology>
        <orientation evidence="1">Cytoplasmic side</orientation>
    </subcellularLocation>
</comment>
<comment type="caution">
    <text evidence="2">The sequence shown here is derived from an EMBL/GenBank/DDBJ whole genome shotgun (WGS) entry which is preliminary data.</text>
</comment>
<proteinExistence type="inferred from homology"/>
<dbReference type="SMART" id="SM01234">
    <property type="entry name" value="Haemolytic"/>
    <property type="match status" value="1"/>
</dbReference>
<dbReference type="AlphaFoldDB" id="A0A8J3FBS5"/>
<protein>
    <recommendedName>
        <fullName evidence="1">Putative membrane protein insertion efficiency factor</fullName>
    </recommendedName>
</protein>
<evidence type="ECO:0000256" key="1">
    <source>
        <dbReference type="HAMAP-Rule" id="MF_00386"/>
    </source>
</evidence>
<dbReference type="Pfam" id="PF01809">
    <property type="entry name" value="YidD"/>
    <property type="match status" value="1"/>
</dbReference>